<reference evidence="1 2" key="1">
    <citation type="submission" date="2014-06" db="EMBL/GenBank/DDBJ databases">
        <authorList>
            <consortium name="DOE Joint Genome Institute"/>
            <person name="Kuo A."/>
            <person name="Kohler A."/>
            <person name="Nagy L.G."/>
            <person name="Floudas D."/>
            <person name="Copeland A."/>
            <person name="Barry K.W."/>
            <person name="Cichocki N."/>
            <person name="Veneault-Fourrey C."/>
            <person name="LaButti K."/>
            <person name="Lindquist E.A."/>
            <person name="Lipzen A."/>
            <person name="Lundell T."/>
            <person name="Morin E."/>
            <person name="Murat C."/>
            <person name="Sun H."/>
            <person name="Tunlid A."/>
            <person name="Henrissat B."/>
            <person name="Grigoriev I.V."/>
            <person name="Hibbett D.S."/>
            <person name="Martin F."/>
            <person name="Nordberg H.P."/>
            <person name="Cantor M.N."/>
            <person name="Hua S.X."/>
        </authorList>
    </citation>
    <scope>NUCLEOTIDE SEQUENCE [LARGE SCALE GENOMIC DNA]</scope>
    <source>
        <strain evidence="1 2">ATCC 200175</strain>
    </source>
</reference>
<dbReference type="EMBL" id="KN819344">
    <property type="protein sequence ID" value="KIJ14195.1"/>
    <property type="molecule type" value="Genomic_DNA"/>
</dbReference>
<dbReference type="HOGENOM" id="CLU_2528111_0_0_1"/>
<evidence type="ECO:0000313" key="2">
    <source>
        <dbReference type="Proteomes" id="UP000053647"/>
    </source>
</evidence>
<evidence type="ECO:0000313" key="1">
    <source>
        <dbReference type="EMBL" id="KIJ14195.1"/>
    </source>
</evidence>
<dbReference type="OrthoDB" id="2688210at2759"/>
<sequence length="84" mass="9475">MSIPTETIMIPSTYTLNKLCKESTTPSLDDDTLALTKVDNSTHSFMSLSSIKARVSVIKDRDLTWEELSGLKSEFKRMSSYRVP</sequence>
<name>A0A0C9TF42_PAXIN</name>
<protein>
    <submittedName>
        <fullName evidence="1">Uncharacterized protein</fullName>
    </submittedName>
</protein>
<gene>
    <name evidence="1" type="ORF">PAXINDRAFT_12850</name>
</gene>
<dbReference type="Proteomes" id="UP000053647">
    <property type="component" value="Unassembled WGS sequence"/>
</dbReference>
<dbReference type="AlphaFoldDB" id="A0A0C9TF42"/>
<keyword evidence="2" id="KW-1185">Reference proteome</keyword>
<proteinExistence type="predicted"/>
<reference evidence="2" key="2">
    <citation type="submission" date="2015-01" db="EMBL/GenBank/DDBJ databases">
        <title>Evolutionary Origins and Diversification of the Mycorrhizal Mutualists.</title>
        <authorList>
            <consortium name="DOE Joint Genome Institute"/>
            <consortium name="Mycorrhizal Genomics Consortium"/>
            <person name="Kohler A."/>
            <person name="Kuo A."/>
            <person name="Nagy L.G."/>
            <person name="Floudas D."/>
            <person name="Copeland A."/>
            <person name="Barry K.W."/>
            <person name="Cichocki N."/>
            <person name="Veneault-Fourrey C."/>
            <person name="LaButti K."/>
            <person name="Lindquist E.A."/>
            <person name="Lipzen A."/>
            <person name="Lundell T."/>
            <person name="Morin E."/>
            <person name="Murat C."/>
            <person name="Riley R."/>
            <person name="Ohm R."/>
            <person name="Sun H."/>
            <person name="Tunlid A."/>
            <person name="Henrissat B."/>
            <person name="Grigoriev I.V."/>
            <person name="Hibbett D.S."/>
            <person name="Martin F."/>
        </authorList>
    </citation>
    <scope>NUCLEOTIDE SEQUENCE [LARGE SCALE GENOMIC DNA]</scope>
    <source>
        <strain evidence="2">ATCC 200175</strain>
    </source>
</reference>
<organism evidence="1 2">
    <name type="scientific">Paxillus involutus ATCC 200175</name>
    <dbReference type="NCBI Taxonomy" id="664439"/>
    <lineage>
        <taxon>Eukaryota</taxon>
        <taxon>Fungi</taxon>
        <taxon>Dikarya</taxon>
        <taxon>Basidiomycota</taxon>
        <taxon>Agaricomycotina</taxon>
        <taxon>Agaricomycetes</taxon>
        <taxon>Agaricomycetidae</taxon>
        <taxon>Boletales</taxon>
        <taxon>Paxilineae</taxon>
        <taxon>Paxillaceae</taxon>
        <taxon>Paxillus</taxon>
    </lineage>
</organism>
<accession>A0A0C9TF42</accession>